<proteinExistence type="predicted"/>
<keyword evidence="2" id="KW-0256">Endoplasmic reticulum</keyword>
<name>M5G7Q8_DACPD</name>
<dbReference type="OMA" id="FEGNATF"/>
<evidence type="ECO:0000256" key="1">
    <source>
        <dbReference type="ARBA" id="ARBA00022692"/>
    </source>
</evidence>
<dbReference type="OrthoDB" id="160405at2759"/>
<dbReference type="HOGENOM" id="CLU_154717_0_0_1"/>
<dbReference type="InterPro" id="IPR019013">
    <property type="entry name" value="Vma21"/>
</dbReference>
<dbReference type="AlphaFoldDB" id="M5G7Q8"/>
<evidence type="ECO:0000256" key="2">
    <source>
        <dbReference type="ARBA" id="ARBA00022824"/>
    </source>
</evidence>
<gene>
    <name evidence="7" type="ORF">DACRYDRAFT_103176</name>
</gene>
<dbReference type="RefSeq" id="XP_040633125.1">
    <property type="nucleotide sequence ID" value="XM_040767722.1"/>
</dbReference>
<evidence type="ECO:0000256" key="3">
    <source>
        <dbReference type="ARBA" id="ARBA00022989"/>
    </source>
</evidence>
<keyword evidence="4 6" id="KW-0472">Membrane</keyword>
<evidence type="ECO:0000313" key="8">
    <source>
        <dbReference type="Proteomes" id="UP000030653"/>
    </source>
</evidence>
<sequence>MSVQAAPARIVEQTVIGGVLAKLALFSLMLAVGPIGTYFGMTWYITKDTNIAAIAAIVVANLVLVGYIMVAIAEDMQDQLQTQQAKEKLEVRKTQ</sequence>
<organism evidence="7 8">
    <name type="scientific">Dacryopinax primogenitus (strain DJM 731)</name>
    <name type="common">Brown rot fungus</name>
    <dbReference type="NCBI Taxonomy" id="1858805"/>
    <lineage>
        <taxon>Eukaryota</taxon>
        <taxon>Fungi</taxon>
        <taxon>Dikarya</taxon>
        <taxon>Basidiomycota</taxon>
        <taxon>Agaricomycotina</taxon>
        <taxon>Dacrymycetes</taxon>
        <taxon>Dacrymycetales</taxon>
        <taxon>Dacrymycetaceae</taxon>
        <taxon>Dacryopinax</taxon>
    </lineage>
</organism>
<protein>
    <recommendedName>
        <fullName evidence="9">Vacuolar ATPase assembly integral membrane protein VMA21</fullName>
    </recommendedName>
</protein>
<dbReference type="GO" id="GO:0031410">
    <property type="term" value="C:cytoplasmic vesicle"/>
    <property type="evidence" value="ECO:0007669"/>
    <property type="project" value="UniProtKB-KW"/>
</dbReference>
<feature type="transmembrane region" description="Helical" evidence="6">
    <location>
        <begin position="23"/>
        <end position="45"/>
    </location>
</feature>
<reference evidence="7 8" key="1">
    <citation type="journal article" date="2012" name="Science">
        <title>The Paleozoic origin of enzymatic lignin decomposition reconstructed from 31 fungal genomes.</title>
        <authorList>
            <person name="Floudas D."/>
            <person name="Binder M."/>
            <person name="Riley R."/>
            <person name="Barry K."/>
            <person name="Blanchette R.A."/>
            <person name="Henrissat B."/>
            <person name="Martinez A.T."/>
            <person name="Otillar R."/>
            <person name="Spatafora J.W."/>
            <person name="Yadav J.S."/>
            <person name="Aerts A."/>
            <person name="Benoit I."/>
            <person name="Boyd A."/>
            <person name="Carlson A."/>
            <person name="Copeland A."/>
            <person name="Coutinho P.M."/>
            <person name="de Vries R.P."/>
            <person name="Ferreira P."/>
            <person name="Findley K."/>
            <person name="Foster B."/>
            <person name="Gaskell J."/>
            <person name="Glotzer D."/>
            <person name="Gorecki P."/>
            <person name="Heitman J."/>
            <person name="Hesse C."/>
            <person name="Hori C."/>
            <person name="Igarashi K."/>
            <person name="Jurgens J.A."/>
            <person name="Kallen N."/>
            <person name="Kersten P."/>
            <person name="Kohler A."/>
            <person name="Kuees U."/>
            <person name="Kumar T.K.A."/>
            <person name="Kuo A."/>
            <person name="LaButti K."/>
            <person name="Larrondo L.F."/>
            <person name="Lindquist E."/>
            <person name="Ling A."/>
            <person name="Lombard V."/>
            <person name="Lucas S."/>
            <person name="Lundell T."/>
            <person name="Martin R."/>
            <person name="McLaughlin D.J."/>
            <person name="Morgenstern I."/>
            <person name="Morin E."/>
            <person name="Murat C."/>
            <person name="Nagy L.G."/>
            <person name="Nolan M."/>
            <person name="Ohm R.A."/>
            <person name="Patyshakuliyeva A."/>
            <person name="Rokas A."/>
            <person name="Ruiz-Duenas F.J."/>
            <person name="Sabat G."/>
            <person name="Salamov A."/>
            <person name="Samejima M."/>
            <person name="Schmutz J."/>
            <person name="Slot J.C."/>
            <person name="St John F."/>
            <person name="Stenlid J."/>
            <person name="Sun H."/>
            <person name="Sun S."/>
            <person name="Syed K."/>
            <person name="Tsang A."/>
            <person name="Wiebenga A."/>
            <person name="Young D."/>
            <person name="Pisabarro A."/>
            <person name="Eastwood D.C."/>
            <person name="Martin F."/>
            <person name="Cullen D."/>
            <person name="Grigoriev I.V."/>
            <person name="Hibbett D.S."/>
        </authorList>
    </citation>
    <scope>NUCLEOTIDE SEQUENCE [LARGE SCALE GENOMIC DNA]</scope>
    <source>
        <strain evidence="7 8">DJM-731 SS1</strain>
    </source>
</reference>
<feature type="transmembrane region" description="Helical" evidence="6">
    <location>
        <begin position="51"/>
        <end position="73"/>
    </location>
</feature>
<dbReference type="GO" id="GO:0070072">
    <property type="term" value="P:vacuolar proton-transporting V-type ATPase complex assembly"/>
    <property type="evidence" value="ECO:0007669"/>
    <property type="project" value="InterPro"/>
</dbReference>
<evidence type="ECO:0008006" key="9">
    <source>
        <dbReference type="Google" id="ProtNLM"/>
    </source>
</evidence>
<evidence type="ECO:0000313" key="7">
    <source>
        <dbReference type="EMBL" id="EJU06231.1"/>
    </source>
</evidence>
<keyword evidence="1 6" id="KW-0812">Transmembrane</keyword>
<evidence type="ECO:0000256" key="5">
    <source>
        <dbReference type="ARBA" id="ARBA00023329"/>
    </source>
</evidence>
<dbReference type="Pfam" id="PF09446">
    <property type="entry name" value="VMA21"/>
    <property type="match status" value="1"/>
</dbReference>
<dbReference type="GeneID" id="63682784"/>
<keyword evidence="8" id="KW-1185">Reference proteome</keyword>
<dbReference type="EMBL" id="JH795855">
    <property type="protein sequence ID" value="EJU06231.1"/>
    <property type="molecule type" value="Genomic_DNA"/>
</dbReference>
<dbReference type="STRING" id="1858805.M5G7Q8"/>
<accession>M5G7Q8</accession>
<dbReference type="Proteomes" id="UP000030653">
    <property type="component" value="Unassembled WGS sequence"/>
</dbReference>
<keyword evidence="3 6" id="KW-1133">Transmembrane helix</keyword>
<keyword evidence="5" id="KW-0968">Cytoplasmic vesicle</keyword>
<evidence type="ECO:0000256" key="4">
    <source>
        <dbReference type="ARBA" id="ARBA00023136"/>
    </source>
</evidence>
<evidence type="ECO:0000256" key="6">
    <source>
        <dbReference type="SAM" id="Phobius"/>
    </source>
</evidence>